<name>A0AAD9IUI6_9ANNE</name>
<evidence type="ECO:0000313" key="4">
    <source>
        <dbReference type="Proteomes" id="UP001208570"/>
    </source>
</evidence>
<dbReference type="AlphaFoldDB" id="A0AAD9IUI6"/>
<dbReference type="Proteomes" id="UP001208570">
    <property type="component" value="Unassembled WGS sequence"/>
</dbReference>
<keyword evidence="4" id="KW-1185">Reference proteome</keyword>
<keyword evidence="1" id="KW-0472">Membrane</keyword>
<sequence>MAVLMLISATLSSCGEGVFFKEYVQLLSLFLIVAVVVSYIVLVLRLERTCFCFFCCDCLMAVGTRCKHSAEHFRILCPRSLFFPRLQIASADHCHPGSNPGVAISDGCFIFDYPSPPFEVARPI</sequence>
<gene>
    <name evidence="3" type="ORF">LSH36_1136g01009</name>
</gene>
<keyword evidence="2" id="KW-0732">Signal</keyword>
<feature type="signal peptide" evidence="2">
    <location>
        <begin position="1"/>
        <end position="17"/>
    </location>
</feature>
<keyword evidence="1" id="KW-1133">Transmembrane helix</keyword>
<keyword evidence="1" id="KW-0812">Transmembrane</keyword>
<evidence type="ECO:0008006" key="5">
    <source>
        <dbReference type="Google" id="ProtNLM"/>
    </source>
</evidence>
<feature type="transmembrane region" description="Helical" evidence="1">
    <location>
        <begin position="24"/>
        <end position="44"/>
    </location>
</feature>
<protein>
    <recommendedName>
        <fullName evidence="5">SWIM-type domain-containing protein</fullName>
    </recommendedName>
</protein>
<organism evidence="3 4">
    <name type="scientific">Paralvinella palmiformis</name>
    <dbReference type="NCBI Taxonomy" id="53620"/>
    <lineage>
        <taxon>Eukaryota</taxon>
        <taxon>Metazoa</taxon>
        <taxon>Spiralia</taxon>
        <taxon>Lophotrochozoa</taxon>
        <taxon>Annelida</taxon>
        <taxon>Polychaeta</taxon>
        <taxon>Sedentaria</taxon>
        <taxon>Canalipalpata</taxon>
        <taxon>Terebellida</taxon>
        <taxon>Terebelliformia</taxon>
        <taxon>Alvinellidae</taxon>
        <taxon>Paralvinella</taxon>
    </lineage>
</organism>
<accession>A0AAD9IUI6</accession>
<reference evidence="3" key="1">
    <citation type="journal article" date="2023" name="Mol. Biol. Evol.">
        <title>Third-Generation Sequencing Reveals the Adaptive Role of the Epigenome in Three Deep-Sea Polychaetes.</title>
        <authorList>
            <person name="Perez M."/>
            <person name="Aroh O."/>
            <person name="Sun Y."/>
            <person name="Lan Y."/>
            <person name="Juniper S.K."/>
            <person name="Young C.R."/>
            <person name="Angers B."/>
            <person name="Qian P.Y."/>
        </authorList>
    </citation>
    <scope>NUCLEOTIDE SEQUENCE</scope>
    <source>
        <strain evidence="3">P08H-3</strain>
    </source>
</reference>
<evidence type="ECO:0000256" key="2">
    <source>
        <dbReference type="SAM" id="SignalP"/>
    </source>
</evidence>
<comment type="caution">
    <text evidence="3">The sequence shown here is derived from an EMBL/GenBank/DDBJ whole genome shotgun (WGS) entry which is preliminary data.</text>
</comment>
<evidence type="ECO:0000313" key="3">
    <source>
        <dbReference type="EMBL" id="KAK2141237.1"/>
    </source>
</evidence>
<dbReference type="EMBL" id="JAODUP010001136">
    <property type="protein sequence ID" value="KAK2141237.1"/>
    <property type="molecule type" value="Genomic_DNA"/>
</dbReference>
<feature type="chain" id="PRO_5042268912" description="SWIM-type domain-containing protein" evidence="2">
    <location>
        <begin position="18"/>
        <end position="124"/>
    </location>
</feature>
<evidence type="ECO:0000256" key="1">
    <source>
        <dbReference type="SAM" id="Phobius"/>
    </source>
</evidence>
<proteinExistence type="predicted"/>